<feature type="compositionally biased region" description="Gly residues" evidence="1">
    <location>
        <begin position="45"/>
        <end position="61"/>
    </location>
</feature>
<organism evidence="3">
    <name type="scientific">Anopheles darlingi</name>
    <name type="common">Mosquito</name>
    <dbReference type="NCBI Taxonomy" id="43151"/>
    <lineage>
        <taxon>Eukaryota</taxon>
        <taxon>Metazoa</taxon>
        <taxon>Ecdysozoa</taxon>
        <taxon>Arthropoda</taxon>
        <taxon>Hexapoda</taxon>
        <taxon>Insecta</taxon>
        <taxon>Pterygota</taxon>
        <taxon>Neoptera</taxon>
        <taxon>Endopterygota</taxon>
        <taxon>Diptera</taxon>
        <taxon>Nematocera</taxon>
        <taxon>Culicoidea</taxon>
        <taxon>Culicidae</taxon>
        <taxon>Anophelinae</taxon>
        <taxon>Anopheles</taxon>
    </lineage>
</organism>
<proteinExistence type="predicted"/>
<evidence type="ECO:0000313" key="3">
    <source>
        <dbReference type="EMBL" id="MBW79019.1"/>
    </source>
</evidence>
<evidence type="ECO:0000256" key="2">
    <source>
        <dbReference type="SAM" id="SignalP"/>
    </source>
</evidence>
<dbReference type="EMBL" id="GGFL01014841">
    <property type="protein sequence ID" value="MBW79019.1"/>
    <property type="molecule type" value="Transcribed_RNA"/>
</dbReference>
<sequence length="67" mass="7005">MVLSNFLPLPSSLYLILSLSLRRTDGGKRSKGRGTRCVCWTRFGNGNGYGDGGGSDSGGGRPSNPSI</sequence>
<dbReference type="AlphaFoldDB" id="A0A2M4DNA7"/>
<feature type="signal peptide" evidence="2">
    <location>
        <begin position="1"/>
        <end position="26"/>
    </location>
</feature>
<name>A0A2M4DNA7_ANODA</name>
<feature type="chain" id="PRO_5014772947" evidence="2">
    <location>
        <begin position="27"/>
        <end position="67"/>
    </location>
</feature>
<protein>
    <submittedName>
        <fullName evidence="3">Putative secreted protein</fullName>
    </submittedName>
</protein>
<keyword evidence="2" id="KW-0732">Signal</keyword>
<accession>A0A2M4DNA7</accession>
<evidence type="ECO:0000256" key="1">
    <source>
        <dbReference type="SAM" id="MobiDB-lite"/>
    </source>
</evidence>
<feature type="region of interest" description="Disordered" evidence="1">
    <location>
        <begin position="45"/>
        <end position="67"/>
    </location>
</feature>
<reference evidence="3" key="1">
    <citation type="submission" date="2018-01" db="EMBL/GenBank/DDBJ databases">
        <title>An insight into the sialome of Amazonian anophelines.</title>
        <authorList>
            <person name="Ribeiro J.M."/>
            <person name="Scarpassa V."/>
            <person name="Calvo E."/>
        </authorList>
    </citation>
    <scope>NUCLEOTIDE SEQUENCE</scope>
</reference>